<evidence type="ECO:0000256" key="3">
    <source>
        <dbReference type="SAM" id="MobiDB-lite"/>
    </source>
</evidence>
<gene>
    <name evidence="4" type="primary">Mo02959</name>
    <name evidence="4" type="ORF">E5Q_02959</name>
</gene>
<dbReference type="EMBL" id="BABT02000076">
    <property type="protein sequence ID" value="GAA96293.1"/>
    <property type="molecule type" value="Genomic_DNA"/>
</dbReference>
<comment type="caution">
    <text evidence="4">The sequence shown here is derived from an EMBL/GenBank/DDBJ whole genome shotgun (WGS) entry which is preliminary data.</text>
</comment>
<dbReference type="FunCoup" id="G7E0D3">
    <property type="interactions" value="391"/>
</dbReference>
<dbReference type="GO" id="GO:0032934">
    <property type="term" value="F:sterol binding"/>
    <property type="evidence" value="ECO:0007669"/>
    <property type="project" value="TreeGrafter"/>
</dbReference>
<evidence type="ECO:0000256" key="2">
    <source>
        <dbReference type="RuleBase" id="RU003844"/>
    </source>
</evidence>
<dbReference type="InterPro" id="IPR037239">
    <property type="entry name" value="OSBP_sf"/>
</dbReference>
<name>G7E0D3_MIXOS</name>
<organism evidence="4 5">
    <name type="scientific">Mixia osmundae (strain CBS 9802 / IAM 14324 / JCM 22182 / KY 12970)</name>
    <dbReference type="NCBI Taxonomy" id="764103"/>
    <lineage>
        <taxon>Eukaryota</taxon>
        <taxon>Fungi</taxon>
        <taxon>Dikarya</taxon>
        <taxon>Basidiomycota</taxon>
        <taxon>Pucciniomycotina</taxon>
        <taxon>Mixiomycetes</taxon>
        <taxon>Mixiales</taxon>
        <taxon>Mixiaceae</taxon>
        <taxon>Mixia</taxon>
    </lineage>
</organism>
<dbReference type="STRING" id="764103.G7E0D3"/>
<comment type="similarity">
    <text evidence="1 2">Belongs to the OSBP family.</text>
</comment>
<evidence type="ECO:0008006" key="6">
    <source>
        <dbReference type="Google" id="ProtNLM"/>
    </source>
</evidence>
<evidence type="ECO:0000313" key="5">
    <source>
        <dbReference type="Proteomes" id="UP000009131"/>
    </source>
</evidence>
<dbReference type="GO" id="GO:0016020">
    <property type="term" value="C:membrane"/>
    <property type="evidence" value="ECO:0007669"/>
    <property type="project" value="TreeGrafter"/>
</dbReference>
<dbReference type="InParanoid" id="G7E0D3"/>
<dbReference type="OMA" id="RYDYPNG"/>
<dbReference type="GO" id="GO:0005829">
    <property type="term" value="C:cytosol"/>
    <property type="evidence" value="ECO:0007669"/>
    <property type="project" value="TreeGrafter"/>
</dbReference>
<feature type="region of interest" description="Disordered" evidence="3">
    <location>
        <begin position="341"/>
        <end position="360"/>
    </location>
</feature>
<dbReference type="OrthoDB" id="14833at2759"/>
<dbReference type="SUPFAM" id="SSF144000">
    <property type="entry name" value="Oxysterol-binding protein-like"/>
    <property type="match status" value="1"/>
</dbReference>
<dbReference type="Pfam" id="PF01237">
    <property type="entry name" value="Oxysterol_BP"/>
    <property type="match status" value="2"/>
</dbReference>
<feature type="region of interest" description="Disordered" evidence="3">
    <location>
        <begin position="1"/>
        <end position="34"/>
    </location>
</feature>
<proteinExistence type="inferred from homology"/>
<dbReference type="Proteomes" id="UP000009131">
    <property type="component" value="Unassembled WGS sequence"/>
</dbReference>
<reference evidence="4 5" key="2">
    <citation type="journal article" date="2012" name="Open Biol.">
        <title>Characteristics of nucleosomes and linker DNA regions on the genome of the basidiomycete Mixia osmundae revealed by mono- and dinucleosome mapping.</title>
        <authorList>
            <person name="Nishida H."/>
            <person name="Kondo S."/>
            <person name="Matsumoto T."/>
            <person name="Suzuki Y."/>
            <person name="Yoshikawa H."/>
            <person name="Taylor T.D."/>
            <person name="Sugiyama J."/>
        </authorList>
    </citation>
    <scope>NUCLEOTIDE SEQUENCE [LARGE SCALE GENOMIC DNA]</scope>
    <source>
        <strain evidence="5">CBS 9802 / IAM 14324 / JCM 22182 / KY 12970</strain>
    </source>
</reference>
<dbReference type="HOGENOM" id="CLU_012334_1_0_1"/>
<dbReference type="PANTHER" id="PTHR10972">
    <property type="entry name" value="OXYSTEROL-BINDING PROTEIN-RELATED"/>
    <property type="match status" value="1"/>
</dbReference>
<dbReference type="PROSITE" id="PS01013">
    <property type="entry name" value="OSBP"/>
    <property type="match status" value="1"/>
</dbReference>
<dbReference type="FunFam" id="1.10.287.2720:FF:000001">
    <property type="entry name" value="Oxysterol-binding OBPalpha"/>
    <property type="match status" value="1"/>
</dbReference>
<dbReference type="RefSeq" id="XP_014570909.1">
    <property type="nucleotide sequence ID" value="XM_014715423.1"/>
</dbReference>
<dbReference type="Gene3D" id="2.40.160.120">
    <property type="match status" value="1"/>
</dbReference>
<dbReference type="AlphaFoldDB" id="G7E0D3"/>
<reference evidence="4 5" key="1">
    <citation type="journal article" date="2011" name="J. Gen. Appl. Microbiol.">
        <title>Draft genome sequencing of the enigmatic basidiomycete Mixia osmundae.</title>
        <authorList>
            <person name="Nishida H."/>
            <person name="Nagatsuka Y."/>
            <person name="Sugiyama J."/>
        </authorList>
    </citation>
    <scope>NUCLEOTIDE SEQUENCE [LARGE SCALE GENOMIC DNA]</scope>
    <source>
        <strain evidence="5">CBS 9802 / IAM 14324 / JCM 22182 / KY 12970</strain>
    </source>
</reference>
<protein>
    <recommendedName>
        <fullName evidence="6">Oxysterol-binding protein</fullName>
    </recommendedName>
</protein>
<dbReference type="Gene3D" id="3.30.70.3490">
    <property type="match status" value="1"/>
</dbReference>
<evidence type="ECO:0000256" key="1">
    <source>
        <dbReference type="ARBA" id="ARBA00008842"/>
    </source>
</evidence>
<dbReference type="eggNOG" id="KOG2210">
    <property type="taxonomic scope" value="Eukaryota"/>
</dbReference>
<dbReference type="PANTHER" id="PTHR10972:SF102">
    <property type="entry name" value="OXYSTEROL-BINDING PROTEIN"/>
    <property type="match status" value="1"/>
</dbReference>
<dbReference type="InterPro" id="IPR018494">
    <property type="entry name" value="Oxysterol-bd_CS"/>
</dbReference>
<dbReference type="GO" id="GO:0032541">
    <property type="term" value="C:cortical endoplasmic reticulum"/>
    <property type="evidence" value="ECO:0007669"/>
    <property type="project" value="TreeGrafter"/>
</dbReference>
<sequence length="403" mass="44872">MSGFLGKVTGRDKAGSPAQEGKAPEGANPDDTEVLDEGDKSILMGIISQLRPGVDLSRITLPVFVLEPRSMLERVTDFLSSPDLIFGTGSNPDSKERFIQVLRYFLAGWHIKPKGVKKPYNPILGEFFRCRYDYNDGTVGYYIAEQVSHHPPISAYYFVSPENSLVIYGELRPKSKFLGNSAATIMEGTSKVKFLDKPEDGEYIISMPNMYARGILWGKMVLEIGDVSHVENAANDMTCDIEFKSKPFFGGTYNSLHGHAKEGKKSEFAEISGKWSEVMEIKRDGEKKVLFDAGKADVTPKSVSDEADQLDHESRKLWSKVTAAIKKNDLDAATDAKTAIEDAQRDRAKDRDHKSETHEPKYFVLKGDEWAPKFDLPSDPKEASKAVAEWIYGSDKQPPSRAS</sequence>
<evidence type="ECO:0000313" key="4">
    <source>
        <dbReference type="EMBL" id="GAA96293.1"/>
    </source>
</evidence>
<accession>G7E0D3</accession>
<dbReference type="InterPro" id="IPR000648">
    <property type="entry name" value="Oxysterol-bd"/>
</dbReference>
<dbReference type="Gene3D" id="1.10.287.2720">
    <property type="match status" value="1"/>
</dbReference>
<keyword evidence="5" id="KW-1185">Reference proteome</keyword>